<proteinExistence type="inferred from homology"/>
<evidence type="ECO:0000256" key="2">
    <source>
        <dbReference type="ARBA" id="ARBA00004496"/>
    </source>
</evidence>
<dbReference type="GO" id="GO:0005634">
    <property type="term" value="C:nucleus"/>
    <property type="evidence" value="ECO:0007669"/>
    <property type="project" value="UniProtKB-SubCell"/>
</dbReference>
<dbReference type="Gene3D" id="1.20.58.200">
    <property type="entry name" value="Translin, domain 2"/>
    <property type="match status" value="1"/>
</dbReference>
<evidence type="ECO:0008006" key="7">
    <source>
        <dbReference type="Google" id="ProtNLM"/>
    </source>
</evidence>
<dbReference type="PANTHER" id="PTHR10741">
    <property type="entry name" value="TRANSLIN AND TRANSLIN ASSOCIATED PROTEIN X"/>
    <property type="match status" value="1"/>
</dbReference>
<dbReference type="InterPro" id="IPR016069">
    <property type="entry name" value="Translin_C"/>
</dbReference>
<evidence type="ECO:0000313" key="6">
    <source>
        <dbReference type="EMBL" id="NDV36476.1"/>
    </source>
</evidence>
<dbReference type="Pfam" id="PF01997">
    <property type="entry name" value="Translin"/>
    <property type="match status" value="1"/>
</dbReference>
<dbReference type="GO" id="GO:0043565">
    <property type="term" value="F:sequence-specific DNA binding"/>
    <property type="evidence" value="ECO:0007669"/>
    <property type="project" value="InterPro"/>
</dbReference>
<keyword evidence="4" id="KW-0963">Cytoplasm</keyword>
<dbReference type="InterPro" id="IPR002848">
    <property type="entry name" value="Translin_fam"/>
</dbReference>
<dbReference type="InterPro" id="IPR036081">
    <property type="entry name" value="Translin_sf"/>
</dbReference>
<dbReference type="GO" id="GO:0005737">
    <property type="term" value="C:cytoplasm"/>
    <property type="evidence" value="ECO:0007669"/>
    <property type="project" value="UniProtKB-SubCell"/>
</dbReference>
<dbReference type="SUPFAM" id="SSF74784">
    <property type="entry name" value="Translin"/>
    <property type="match status" value="1"/>
</dbReference>
<organism evidence="6">
    <name type="scientific">Arcella intermedia</name>
    <dbReference type="NCBI Taxonomy" id="1963864"/>
    <lineage>
        <taxon>Eukaryota</taxon>
        <taxon>Amoebozoa</taxon>
        <taxon>Tubulinea</taxon>
        <taxon>Elardia</taxon>
        <taxon>Arcellinida</taxon>
        <taxon>Sphaerothecina</taxon>
        <taxon>Arcellidae</taxon>
        <taxon>Arcella</taxon>
    </lineage>
</organism>
<sequence length="182" mass="21645">MRLAEEDRSEIKKKIEEQLKPIFKNLSLITEEIVNLDYWRYHRAFRPGLQEFIESLALYHYLMNETLITREEVENYVLQHNPKNMKLEISFEDYILGICDFTGEAMRLCINSVSSRNFSKCKKIYQFLQTIYSNLLKLPEFDNEVPKKLSVMAASLQKVEMVNFNLELRGTEYPLDFNQIDI</sequence>
<dbReference type="EMBL" id="GIBP01007507">
    <property type="protein sequence ID" value="NDV36476.1"/>
    <property type="molecule type" value="Transcribed_RNA"/>
</dbReference>
<keyword evidence="5" id="KW-0539">Nucleus</keyword>
<evidence type="ECO:0000256" key="3">
    <source>
        <dbReference type="ARBA" id="ARBA00005902"/>
    </source>
</evidence>
<name>A0A6B2LHC5_9EUKA</name>
<dbReference type="AlphaFoldDB" id="A0A6B2LHC5"/>
<reference evidence="6" key="1">
    <citation type="journal article" date="2020" name="J. Eukaryot. Microbiol.">
        <title>De novo Sequencing, Assembly and Annotation of the Transcriptome for the Free-Living Testate Amoeba Arcella intermedia.</title>
        <authorList>
            <person name="Ribeiro G.M."/>
            <person name="Porfirio-Sousa A.L."/>
            <person name="Maurer-Alcala X.X."/>
            <person name="Katz L.A."/>
            <person name="Lahr D.J.G."/>
        </authorList>
    </citation>
    <scope>NUCLEOTIDE SEQUENCE</scope>
</reference>
<dbReference type="InterPro" id="IPR016068">
    <property type="entry name" value="Translin_N"/>
</dbReference>
<comment type="similarity">
    <text evidence="3">Belongs to the translin family.</text>
</comment>
<protein>
    <recommendedName>
        <fullName evidence="7">Translin</fullName>
    </recommendedName>
</protein>
<dbReference type="CDD" id="cd14820">
    <property type="entry name" value="TRAX"/>
    <property type="match status" value="1"/>
</dbReference>
<dbReference type="Gene3D" id="1.20.58.190">
    <property type="entry name" value="Translin, domain 1"/>
    <property type="match status" value="1"/>
</dbReference>
<accession>A0A6B2LHC5</accession>
<evidence type="ECO:0000256" key="1">
    <source>
        <dbReference type="ARBA" id="ARBA00004123"/>
    </source>
</evidence>
<evidence type="ECO:0000256" key="4">
    <source>
        <dbReference type="ARBA" id="ARBA00022490"/>
    </source>
</evidence>
<comment type="subcellular location">
    <subcellularLocation>
        <location evidence="2">Cytoplasm</location>
    </subcellularLocation>
    <subcellularLocation>
        <location evidence="1">Nucleus</location>
    </subcellularLocation>
</comment>
<evidence type="ECO:0000256" key="5">
    <source>
        <dbReference type="ARBA" id="ARBA00023242"/>
    </source>
</evidence>